<reference evidence="2 3" key="1">
    <citation type="submission" date="2015-12" db="EMBL/GenBank/DDBJ databases">
        <authorList>
            <person name="Shamseldin A."/>
            <person name="Moawad H."/>
            <person name="Abd El-Rahim W.M."/>
            <person name="Sadowsky M.J."/>
        </authorList>
    </citation>
    <scope>NUCLEOTIDE SEQUENCE [LARGE SCALE GENOMIC DNA]</scope>
    <source>
        <strain evidence="2 3">SM2</strain>
    </source>
</reference>
<protein>
    <recommendedName>
        <fullName evidence="4">Translational regulator CsrA</fullName>
    </recommendedName>
</protein>
<dbReference type="STRING" id="1470434.AZF00_00795"/>
<proteinExistence type="predicted"/>
<gene>
    <name evidence="2" type="ORF">AZF00_00795</name>
</gene>
<dbReference type="Gene3D" id="2.60.40.4380">
    <property type="entry name" value="Translational regulator CsrA"/>
    <property type="match status" value="1"/>
</dbReference>
<accession>A0A127M116</accession>
<dbReference type="EMBL" id="CP014544">
    <property type="protein sequence ID" value="AMO66924.1"/>
    <property type="molecule type" value="Genomic_DNA"/>
</dbReference>
<evidence type="ECO:0000313" key="3">
    <source>
        <dbReference type="Proteomes" id="UP000074119"/>
    </source>
</evidence>
<dbReference type="RefSeq" id="WP_062382419.1">
    <property type="nucleotide sequence ID" value="NZ_CP014544.1"/>
</dbReference>
<evidence type="ECO:0000313" key="2">
    <source>
        <dbReference type="EMBL" id="AMO66924.1"/>
    </source>
</evidence>
<evidence type="ECO:0008006" key="4">
    <source>
        <dbReference type="Google" id="ProtNLM"/>
    </source>
</evidence>
<dbReference type="Pfam" id="PF02599">
    <property type="entry name" value="CsrA"/>
    <property type="match status" value="1"/>
</dbReference>
<dbReference type="Proteomes" id="UP000074119">
    <property type="component" value="Chromosome"/>
</dbReference>
<dbReference type="InterPro" id="IPR036107">
    <property type="entry name" value="CsrA_sf"/>
</dbReference>
<sequence>MLSITRKDGQSFYIGDDIVVTLTRASKGSAVISIKAPDDVAIMRTELLDGSLANIPLPDVEFEPE</sequence>
<dbReference type="KEGG" id="zal:AZF00_00795"/>
<name>A0A127M116_9GAMM</name>
<dbReference type="AlphaFoldDB" id="A0A127M116"/>
<keyword evidence="1" id="KW-0010">Activator</keyword>
<dbReference type="InterPro" id="IPR003751">
    <property type="entry name" value="CsrA"/>
</dbReference>
<evidence type="ECO:0000256" key="1">
    <source>
        <dbReference type="ARBA" id="ARBA00023159"/>
    </source>
</evidence>
<dbReference type="GO" id="GO:0006402">
    <property type="term" value="P:mRNA catabolic process"/>
    <property type="evidence" value="ECO:0007669"/>
    <property type="project" value="InterPro"/>
</dbReference>
<dbReference type="GO" id="GO:0003723">
    <property type="term" value="F:RNA binding"/>
    <property type="evidence" value="ECO:0007669"/>
    <property type="project" value="InterPro"/>
</dbReference>
<dbReference type="GO" id="GO:0006109">
    <property type="term" value="P:regulation of carbohydrate metabolic process"/>
    <property type="evidence" value="ECO:0007669"/>
    <property type="project" value="InterPro"/>
</dbReference>
<dbReference type="SUPFAM" id="SSF117130">
    <property type="entry name" value="CsrA-like"/>
    <property type="match status" value="1"/>
</dbReference>
<organism evidence="2 3">
    <name type="scientific">Zhongshania aliphaticivorans</name>
    <dbReference type="NCBI Taxonomy" id="1470434"/>
    <lineage>
        <taxon>Bacteria</taxon>
        <taxon>Pseudomonadati</taxon>
        <taxon>Pseudomonadota</taxon>
        <taxon>Gammaproteobacteria</taxon>
        <taxon>Cellvibrionales</taxon>
        <taxon>Spongiibacteraceae</taxon>
        <taxon>Zhongshania</taxon>
    </lineage>
</organism>